<dbReference type="EMBL" id="JASNQZ010000006">
    <property type="protein sequence ID" value="KAL0956931.1"/>
    <property type="molecule type" value="Genomic_DNA"/>
</dbReference>
<comment type="caution">
    <text evidence="3">The sequence shown here is derived from an EMBL/GenBank/DDBJ whole genome shotgun (WGS) entry which is preliminary data.</text>
</comment>
<proteinExistence type="predicted"/>
<name>A0ABR3JN09_9AGAR</name>
<keyword evidence="4" id="KW-1185">Reference proteome</keyword>
<dbReference type="PANTHER" id="PTHR47797">
    <property type="entry name" value="DEHYDROGENASE, PUTATIVE (AFU_ORTHOLOGUE AFUA_8G05805)-RELATED"/>
    <property type="match status" value="1"/>
</dbReference>
<evidence type="ECO:0000256" key="1">
    <source>
        <dbReference type="SAM" id="MobiDB-lite"/>
    </source>
</evidence>
<feature type="chain" id="PRO_5045634321" description="DOMON domain-containing protein" evidence="2">
    <location>
        <begin position="19"/>
        <end position="182"/>
    </location>
</feature>
<evidence type="ECO:0008006" key="5">
    <source>
        <dbReference type="Google" id="ProtNLM"/>
    </source>
</evidence>
<evidence type="ECO:0000256" key="2">
    <source>
        <dbReference type="SAM" id="SignalP"/>
    </source>
</evidence>
<evidence type="ECO:0000313" key="4">
    <source>
        <dbReference type="Proteomes" id="UP001556367"/>
    </source>
</evidence>
<organism evidence="3 4">
    <name type="scientific">Hohenbuehelia grisea</name>
    <dbReference type="NCBI Taxonomy" id="104357"/>
    <lineage>
        <taxon>Eukaryota</taxon>
        <taxon>Fungi</taxon>
        <taxon>Dikarya</taxon>
        <taxon>Basidiomycota</taxon>
        <taxon>Agaricomycotina</taxon>
        <taxon>Agaricomycetes</taxon>
        <taxon>Agaricomycetidae</taxon>
        <taxon>Agaricales</taxon>
        <taxon>Pleurotineae</taxon>
        <taxon>Pleurotaceae</taxon>
        <taxon>Hohenbuehelia</taxon>
    </lineage>
</organism>
<gene>
    <name evidence="3" type="ORF">HGRIS_003035</name>
</gene>
<feature type="region of interest" description="Disordered" evidence="1">
    <location>
        <begin position="92"/>
        <end position="116"/>
    </location>
</feature>
<dbReference type="Proteomes" id="UP001556367">
    <property type="component" value="Unassembled WGS sequence"/>
</dbReference>
<dbReference type="PANTHER" id="PTHR47797:SF3">
    <property type="entry name" value="CYTOCHROME B561 DOMAIN-CONTAINING PROTEIN"/>
    <property type="match status" value="1"/>
</dbReference>
<feature type="signal peptide" evidence="2">
    <location>
        <begin position="1"/>
        <end position="18"/>
    </location>
</feature>
<reference evidence="4" key="1">
    <citation type="submission" date="2024-06" db="EMBL/GenBank/DDBJ databases">
        <title>Multi-omics analyses provide insights into the biosynthesis of the anticancer antibiotic pleurotin in Hohenbuehelia grisea.</title>
        <authorList>
            <person name="Weaver J.A."/>
            <person name="Alberti F."/>
        </authorList>
    </citation>
    <scope>NUCLEOTIDE SEQUENCE [LARGE SCALE GENOMIC DNA]</scope>
    <source>
        <strain evidence="4">T-177</strain>
    </source>
</reference>
<dbReference type="SUPFAM" id="SSF49344">
    <property type="entry name" value="CBD9-like"/>
    <property type="match status" value="1"/>
</dbReference>
<accession>A0ABR3JN09</accession>
<keyword evidence="2" id="KW-0732">Signal</keyword>
<dbReference type="Gene3D" id="2.60.40.1210">
    <property type="entry name" value="Cellobiose dehydrogenase, cytochrome domain"/>
    <property type="match status" value="1"/>
</dbReference>
<protein>
    <recommendedName>
        <fullName evidence="5">DOMON domain-containing protein</fullName>
    </recommendedName>
</protein>
<sequence length="182" mass="19947">MFLTKTLLLAILPAIAMGGRINVFRREDSKQCGKFMCVSGKLSGNEVIWTLESLVPADKVGYMAWGTGQEMKDSQMVVVWRNPENGNTILSHRTPPCTKEDDGECNAHHKPQPFQPTTTATLVAGETDLKGDKAKVTFTRPWDGKASTNFIFGFSGKNPGSDPKAPLSFHTDFGTFPITLKP</sequence>
<evidence type="ECO:0000313" key="3">
    <source>
        <dbReference type="EMBL" id="KAL0956931.1"/>
    </source>
</evidence>